<evidence type="ECO:0000313" key="1">
    <source>
        <dbReference type="EMBL" id="KAI4868445.1"/>
    </source>
</evidence>
<gene>
    <name evidence="1" type="ORF">F4820DRAFT_410252</name>
</gene>
<dbReference type="EMBL" id="MU393438">
    <property type="protein sequence ID" value="KAI4868445.1"/>
    <property type="molecule type" value="Genomic_DNA"/>
</dbReference>
<evidence type="ECO:0000313" key="2">
    <source>
        <dbReference type="Proteomes" id="UP001497700"/>
    </source>
</evidence>
<sequence>MPPLSSVQKTSIANFVSITGASEKVATRYLKNAGYKLNEAVDTFFQTNAGGSGSNKEPQLAKLFDSLRNDAEDQKDTLGADSSMTYLQGIGVDLEGASLFLAMELVQAPTIGEITREGFVKGWKTQPGAEAKIESHKQQFKRLVDTLGKDRDLFRKVYRYAFVVGREGDQRALSLDNAILYWEMLFKKPGQAWVGGAAGVDWLAEWIAFLRGNWTRSVSRDMWNQTFEFAVKSREDESLGFWSEDGAWPGVVDEFVAWYRRKSEMDVDA</sequence>
<organism evidence="1 2">
    <name type="scientific">Hypoxylon rubiginosum</name>
    <dbReference type="NCBI Taxonomy" id="110542"/>
    <lineage>
        <taxon>Eukaryota</taxon>
        <taxon>Fungi</taxon>
        <taxon>Dikarya</taxon>
        <taxon>Ascomycota</taxon>
        <taxon>Pezizomycotina</taxon>
        <taxon>Sordariomycetes</taxon>
        <taxon>Xylariomycetidae</taxon>
        <taxon>Xylariales</taxon>
        <taxon>Hypoxylaceae</taxon>
        <taxon>Hypoxylon</taxon>
    </lineage>
</organism>
<name>A0ACB9ZCD3_9PEZI</name>
<protein>
    <submittedName>
        <fullName evidence="1">DUF298-domain-containing protein</fullName>
    </submittedName>
</protein>
<reference evidence="1 2" key="1">
    <citation type="journal article" date="2022" name="New Phytol.">
        <title>Ecological generalism drives hyperdiversity of secondary metabolite gene clusters in xylarialean endophytes.</title>
        <authorList>
            <person name="Franco M.E.E."/>
            <person name="Wisecaver J.H."/>
            <person name="Arnold A.E."/>
            <person name="Ju Y.M."/>
            <person name="Slot J.C."/>
            <person name="Ahrendt S."/>
            <person name="Moore L.P."/>
            <person name="Eastman K.E."/>
            <person name="Scott K."/>
            <person name="Konkel Z."/>
            <person name="Mondo S.J."/>
            <person name="Kuo A."/>
            <person name="Hayes R.D."/>
            <person name="Haridas S."/>
            <person name="Andreopoulos B."/>
            <person name="Riley R."/>
            <person name="LaButti K."/>
            <person name="Pangilinan J."/>
            <person name="Lipzen A."/>
            <person name="Amirebrahimi M."/>
            <person name="Yan J."/>
            <person name="Adam C."/>
            <person name="Keymanesh K."/>
            <person name="Ng V."/>
            <person name="Louie K."/>
            <person name="Northen T."/>
            <person name="Drula E."/>
            <person name="Henrissat B."/>
            <person name="Hsieh H.M."/>
            <person name="Youens-Clark K."/>
            <person name="Lutzoni F."/>
            <person name="Miadlikowska J."/>
            <person name="Eastwood D.C."/>
            <person name="Hamelin R.C."/>
            <person name="Grigoriev I.V."/>
            <person name="U'Ren J.M."/>
        </authorList>
    </citation>
    <scope>NUCLEOTIDE SEQUENCE [LARGE SCALE GENOMIC DNA]</scope>
    <source>
        <strain evidence="1 2">CBS 119005</strain>
    </source>
</reference>
<keyword evidence="2" id="KW-1185">Reference proteome</keyword>
<comment type="caution">
    <text evidence="1">The sequence shown here is derived from an EMBL/GenBank/DDBJ whole genome shotgun (WGS) entry which is preliminary data.</text>
</comment>
<dbReference type="Proteomes" id="UP001497700">
    <property type="component" value="Unassembled WGS sequence"/>
</dbReference>
<accession>A0ACB9ZCD3</accession>
<proteinExistence type="predicted"/>